<dbReference type="Proteomes" id="UP001634007">
    <property type="component" value="Unassembled WGS sequence"/>
</dbReference>
<dbReference type="EMBL" id="JBJKBG010000004">
    <property type="protein sequence ID" value="KAL3742728.1"/>
    <property type="molecule type" value="Genomic_DNA"/>
</dbReference>
<reference evidence="3 4" key="1">
    <citation type="submission" date="2024-11" db="EMBL/GenBank/DDBJ databases">
        <title>Chromosome-level genome assembly of Eucalyptus globulus Labill. provides insights into its genome evolution.</title>
        <authorList>
            <person name="Li X."/>
        </authorList>
    </citation>
    <scope>NUCLEOTIDE SEQUENCE [LARGE SCALE GENOMIC DNA]</scope>
    <source>
        <strain evidence="3">CL2024</strain>
        <tissue evidence="3">Fresh tender leaves</tissue>
    </source>
</reference>
<proteinExistence type="predicted"/>
<feature type="region of interest" description="Disordered" evidence="1">
    <location>
        <begin position="97"/>
        <end position="127"/>
    </location>
</feature>
<feature type="non-terminal residue" evidence="3">
    <location>
        <position position="127"/>
    </location>
</feature>
<accession>A0ABD3KTI5</accession>
<name>A0ABD3KTI5_EUCGL</name>
<organism evidence="3 4">
    <name type="scientific">Eucalyptus globulus</name>
    <name type="common">Tasmanian blue gum</name>
    <dbReference type="NCBI Taxonomy" id="34317"/>
    <lineage>
        <taxon>Eukaryota</taxon>
        <taxon>Viridiplantae</taxon>
        <taxon>Streptophyta</taxon>
        <taxon>Embryophyta</taxon>
        <taxon>Tracheophyta</taxon>
        <taxon>Spermatophyta</taxon>
        <taxon>Magnoliopsida</taxon>
        <taxon>eudicotyledons</taxon>
        <taxon>Gunneridae</taxon>
        <taxon>Pentapetalae</taxon>
        <taxon>rosids</taxon>
        <taxon>malvids</taxon>
        <taxon>Myrtales</taxon>
        <taxon>Myrtaceae</taxon>
        <taxon>Myrtoideae</taxon>
        <taxon>Eucalypteae</taxon>
        <taxon>Eucalyptus</taxon>
    </lineage>
</organism>
<evidence type="ECO:0000256" key="1">
    <source>
        <dbReference type="SAM" id="MobiDB-lite"/>
    </source>
</evidence>
<protein>
    <recommendedName>
        <fullName evidence="2">Retrotransposon gag domain-containing protein</fullName>
    </recommendedName>
</protein>
<dbReference type="Pfam" id="PF03732">
    <property type="entry name" value="Retrotrans_gag"/>
    <property type="match status" value="1"/>
</dbReference>
<gene>
    <name evidence="3" type="ORF">ACJRO7_018097</name>
</gene>
<evidence type="ECO:0000313" key="4">
    <source>
        <dbReference type="Proteomes" id="UP001634007"/>
    </source>
</evidence>
<feature type="domain" description="Retrotransposon gag" evidence="2">
    <location>
        <begin position="1"/>
        <end position="62"/>
    </location>
</feature>
<keyword evidence="4" id="KW-1185">Reference proteome</keyword>
<comment type="caution">
    <text evidence="3">The sequence shown here is derived from an EMBL/GenBank/DDBJ whole genome shotgun (WGS) entry which is preliminary data.</text>
</comment>
<evidence type="ECO:0000313" key="3">
    <source>
        <dbReference type="EMBL" id="KAL3742728.1"/>
    </source>
</evidence>
<dbReference type="AlphaFoldDB" id="A0ABD3KTI5"/>
<sequence>FNGKYFSDYTREQKIAEFQRLRQGLMYVDQYEAKFTELSQYAPRLIEDLVDRARRFKDGLRPELKDLLVPFNLKDYNDLYERAQLIERNLNEQAAASGLRFGSNREGNRFGKKPMTGGRHPIPPNRK</sequence>
<feature type="non-terminal residue" evidence="3">
    <location>
        <position position="1"/>
    </location>
</feature>
<dbReference type="InterPro" id="IPR005162">
    <property type="entry name" value="Retrotrans_gag_dom"/>
</dbReference>
<evidence type="ECO:0000259" key="2">
    <source>
        <dbReference type="Pfam" id="PF03732"/>
    </source>
</evidence>